<reference evidence="2 3" key="1">
    <citation type="submission" date="2017-02" db="EMBL/GenBank/DDBJ databases">
        <title>The new phylogeny of genus Mycobacterium.</title>
        <authorList>
            <person name="Tortoli E."/>
            <person name="Trovato A."/>
            <person name="Cirillo D.M."/>
        </authorList>
    </citation>
    <scope>NUCLEOTIDE SEQUENCE [LARGE SCALE GENOMIC DNA]</scope>
    <source>
        <strain evidence="2 3">RW6</strain>
    </source>
</reference>
<dbReference type="AlphaFoldDB" id="A0A1X0AIL1"/>
<sequence>MAMRHGRLARTPVSMRDPAVLMAPAAKVPSPVTPEGRERASRVELLRLVPLMFNPDARYQQRWRLERGMNRVLNWLETFPGEDWQDRWLLSGSDELGTRWGPDDLTQHSGRT</sequence>
<gene>
    <name evidence="2" type="ORF">BST13_26480</name>
</gene>
<evidence type="ECO:0000313" key="3">
    <source>
        <dbReference type="Proteomes" id="UP000192448"/>
    </source>
</evidence>
<keyword evidence="3" id="KW-1185">Reference proteome</keyword>
<dbReference type="STRING" id="1927124.BST13_26480"/>
<protein>
    <submittedName>
        <fullName evidence="2">Uncharacterized protein</fullName>
    </submittedName>
</protein>
<dbReference type="EMBL" id="MVHF01000034">
    <property type="protein sequence ID" value="ORA29894.1"/>
    <property type="molecule type" value="Genomic_DNA"/>
</dbReference>
<dbReference type="Proteomes" id="UP000192448">
    <property type="component" value="Unassembled WGS sequence"/>
</dbReference>
<feature type="region of interest" description="Disordered" evidence="1">
    <location>
        <begin position="93"/>
        <end position="112"/>
    </location>
</feature>
<accession>A0A1X0AIL1</accession>
<comment type="caution">
    <text evidence="2">The sequence shown here is derived from an EMBL/GenBank/DDBJ whole genome shotgun (WGS) entry which is preliminary data.</text>
</comment>
<organism evidence="2 3">
    <name type="scientific">Mycobacterium aquaticum</name>
    <dbReference type="NCBI Taxonomy" id="1927124"/>
    <lineage>
        <taxon>Bacteria</taxon>
        <taxon>Bacillati</taxon>
        <taxon>Actinomycetota</taxon>
        <taxon>Actinomycetes</taxon>
        <taxon>Mycobacteriales</taxon>
        <taxon>Mycobacteriaceae</taxon>
        <taxon>Mycobacterium</taxon>
    </lineage>
</organism>
<name>A0A1X0AIL1_9MYCO</name>
<evidence type="ECO:0000313" key="2">
    <source>
        <dbReference type="EMBL" id="ORA29894.1"/>
    </source>
</evidence>
<proteinExistence type="predicted"/>
<evidence type="ECO:0000256" key="1">
    <source>
        <dbReference type="SAM" id="MobiDB-lite"/>
    </source>
</evidence>